<dbReference type="EMBL" id="LAVV01009112">
    <property type="protein sequence ID" value="KNZ51208.1"/>
    <property type="molecule type" value="Genomic_DNA"/>
</dbReference>
<name>A0A0L6URM8_9BASI</name>
<proteinExistence type="predicted"/>
<accession>A0A0L6URM8</accession>
<evidence type="ECO:0000313" key="1">
    <source>
        <dbReference type="EMBL" id="KNZ51208.1"/>
    </source>
</evidence>
<gene>
    <name evidence="1" type="ORF">VP01_4049g1</name>
</gene>
<dbReference type="Proteomes" id="UP000037035">
    <property type="component" value="Unassembled WGS sequence"/>
</dbReference>
<dbReference type="AlphaFoldDB" id="A0A0L6URM8"/>
<reference evidence="1 2" key="1">
    <citation type="submission" date="2015-08" db="EMBL/GenBank/DDBJ databases">
        <title>Next Generation Sequencing and Analysis of the Genome of Puccinia sorghi L Schw, the Causal Agent of Maize Common Rust.</title>
        <authorList>
            <person name="Rochi L."/>
            <person name="Burguener G."/>
            <person name="Darino M."/>
            <person name="Turjanski A."/>
            <person name="Kreff E."/>
            <person name="Dieguez M.J."/>
            <person name="Sacco F."/>
        </authorList>
    </citation>
    <scope>NUCLEOTIDE SEQUENCE [LARGE SCALE GENOMIC DNA]</scope>
    <source>
        <strain evidence="1 2">RO10H11247</strain>
    </source>
</reference>
<evidence type="ECO:0000313" key="2">
    <source>
        <dbReference type="Proteomes" id="UP000037035"/>
    </source>
</evidence>
<comment type="caution">
    <text evidence="1">The sequence shown here is derived from an EMBL/GenBank/DDBJ whole genome shotgun (WGS) entry which is preliminary data.</text>
</comment>
<dbReference type="VEuPathDB" id="FungiDB:VP01_4049g1"/>
<organism evidence="1 2">
    <name type="scientific">Puccinia sorghi</name>
    <dbReference type="NCBI Taxonomy" id="27349"/>
    <lineage>
        <taxon>Eukaryota</taxon>
        <taxon>Fungi</taxon>
        <taxon>Dikarya</taxon>
        <taxon>Basidiomycota</taxon>
        <taxon>Pucciniomycotina</taxon>
        <taxon>Pucciniomycetes</taxon>
        <taxon>Pucciniales</taxon>
        <taxon>Pucciniaceae</taxon>
        <taxon>Puccinia</taxon>
    </lineage>
</organism>
<protein>
    <submittedName>
        <fullName evidence="1">Uncharacterized protein</fullName>
    </submittedName>
</protein>
<dbReference type="OrthoDB" id="10626065at2759"/>
<keyword evidence="2" id="KW-1185">Reference proteome</keyword>
<sequence>MDSTITMENYATWTNNINNQNSNKGGNGNQSPKYFLFDHVLNLPKAFKIGFSTRLNSYSDAGPLIQDATRATPPIKWLVYLLRSPSLPQFTKYSGYHISNFTSLNAHRLKTEDGIPWCHHKLIS</sequence>